<dbReference type="InterPro" id="IPR008767">
    <property type="entry name" value="Phage_SPP1_head-tail_adaptor"/>
</dbReference>
<accession>A3V974</accession>
<dbReference type="RefSeq" id="WP_007205092.1">
    <property type="nucleotide sequence ID" value="NZ_CH672414.1"/>
</dbReference>
<dbReference type="eggNOG" id="COG5614">
    <property type="taxonomic scope" value="Bacteria"/>
</dbReference>
<dbReference type="Proteomes" id="UP000004507">
    <property type="component" value="Unassembled WGS sequence"/>
</dbReference>
<dbReference type="Gene3D" id="2.40.10.270">
    <property type="entry name" value="Bacteriophage SPP1 head-tail adaptor protein"/>
    <property type="match status" value="1"/>
</dbReference>
<evidence type="ECO:0000313" key="2">
    <source>
        <dbReference type="Proteomes" id="UP000004507"/>
    </source>
</evidence>
<name>A3V974_9RHOB</name>
<proteinExistence type="predicted"/>
<sequence length="112" mass="11916">MSIPQMTRALVLEHRVQTPDGAGGFSSDWQSLGRVWAAIKPGTGREAAALSASLSRVPYQIILRAAPHGAPSRPQPGQRFRLGARLFAIAAVTEADDKGLYLTCTATEEVAT</sequence>
<dbReference type="AlphaFoldDB" id="A3V974"/>
<dbReference type="Pfam" id="PF05521">
    <property type="entry name" value="Phage_HCP"/>
    <property type="match status" value="1"/>
</dbReference>
<organism evidence="1 2">
    <name type="scientific">Yoonia vestfoldensis SKA53</name>
    <dbReference type="NCBI Taxonomy" id="314232"/>
    <lineage>
        <taxon>Bacteria</taxon>
        <taxon>Pseudomonadati</taxon>
        <taxon>Pseudomonadota</taxon>
        <taxon>Alphaproteobacteria</taxon>
        <taxon>Rhodobacterales</taxon>
        <taxon>Paracoccaceae</taxon>
        <taxon>Yoonia</taxon>
    </lineage>
</organism>
<comment type="caution">
    <text evidence="1">The sequence shown here is derived from an EMBL/GenBank/DDBJ whole genome shotgun (WGS) entry which is preliminary data.</text>
</comment>
<protein>
    <submittedName>
        <fullName evidence="1">Putative phage tail-head adaptor</fullName>
    </submittedName>
</protein>
<gene>
    <name evidence="1" type="ORF">SKA53_05695</name>
</gene>
<reference evidence="1 2" key="1">
    <citation type="submission" date="2006-01" db="EMBL/GenBank/DDBJ databases">
        <authorList>
            <person name="Hagstrom A."/>
            <person name="Ferriera S."/>
            <person name="Johnson J."/>
            <person name="Kravitz S."/>
            <person name="Halpern A."/>
            <person name="Remington K."/>
            <person name="Beeson K."/>
            <person name="Tran B."/>
            <person name="Rogers Y.-H."/>
            <person name="Friedman R."/>
            <person name="Venter J.C."/>
        </authorList>
    </citation>
    <scope>NUCLEOTIDE SEQUENCE [LARGE SCALE GENOMIC DNA]</scope>
    <source>
        <strain evidence="1 2">SKA53</strain>
    </source>
</reference>
<dbReference type="HOGENOM" id="CLU_147810_5_1_5"/>
<dbReference type="EMBL" id="AAMS01000011">
    <property type="protein sequence ID" value="EAQ05244.1"/>
    <property type="molecule type" value="Genomic_DNA"/>
</dbReference>
<dbReference type="InterPro" id="IPR038666">
    <property type="entry name" value="SSP1_head-tail_sf"/>
</dbReference>
<dbReference type="STRING" id="314232.SKA53_05695"/>
<evidence type="ECO:0000313" key="1">
    <source>
        <dbReference type="EMBL" id="EAQ05244.1"/>
    </source>
</evidence>
<dbReference type="OrthoDB" id="7570189at2"/>
<keyword evidence="2" id="KW-1185">Reference proteome</keyword>